<dbReference type="SUPFAM" id="SSF53067">
    <property type="entry name" value="Actin-like ATPase domain"/>
    <property type="match status" value="2"/>
</dbReference>
<dbReference type="Pfam" id="PF11104">
    <property type="entry name" value="PilM_2"/>
    <property type="match status" value="1"/>
</dbReference>
<sequence length="371" mass="39728">MPNPFEKLLASFAPKKGGNGVVGVDIGSAFIKVVELHKKNGKAVLDTYGEIALGPLASLEVGQATNLTTDKLVEATNDLFLEANVKSRNLVFSLPLTSTLVTVIEMPDVGEAKLKDMIPMEARKYIPTSVSEVSLSHWVIPKISRTYIDPDKADAEKGAPAKVDVLLAAVHNDVLAKYTDIAKKLGATATAFEIEIFSTIRSTMSRDTTATMVVDIGAGNTKIAIVEEGVLRSSHLINVGSQDATLALSRAKSISLLRAEEIKREFGLLGDPSDASIAEITRLAVERIFSEASRIMMNYQHEKRVSINRVVLSGGGVLMKGVMDLAQKSFETTVVNGDPFAKVESPAAITPLLKESGPEFAVAIGLALRNL</sequence>
<comment type="caution">
    <text evidence="1">The sequence shown here is derived from an EMBL/GenBank/DDBJ whole genome shotgun (WGS) entry which is preliminary data.</text>
</comment>
<evidence type="ECO:0000313" key="2">
    <source>
        <dbReference type="Proteomes" id="UP000177122"/>
    </source>
</evidence>
<protein>
    <recommendedName>
        <fullName evidence="3">SHS2 domain-containing protein</fullName>
    </recommendedName>
</protein>
<name>A0A1G2CXE4_9BACT</name>
<gene>
    <name evidence="1" type="ORF">A2845_01280</name>
</gene>
<proteinExistence type="predicted"/>
<dbReference type="AlphaFoldDB" id="A0A1G2CXE4"/>
<dbReference type="InterPro" id="IPR050696">
    <property type="entry name" value="FtsA/MreB"/>
</dbReference>
<dbReference type="NCBIfam" id="TIGR01175">
    <property type="entry name" value="pilM"/>
    <property type="match status" value="1"/>
</dbReference>
<dbReference type="PANTHER" id="PTHR32432">
    <property type="entry name" value="CELL DIVISION PROTEIN FTSA-RELATED"/>
    <property type="match status" value="1"/>
</dbReference>
<reference evidence="1 2" key="1">
    <citation type="journal article" date="2016" name="Nat. Commun.">
        <title>Thousands of microbial genomes shed light on interconnected biogeochemical processes in an aquifer system.</title>
        <authorList>
            <person name="Anantharaman K."/>
            <person name="Brown C.T."/>
            <person name="Hug L.A."/>
            <person name="Sharon I."/>
            <person name="Castelle C.J."/>
            <person name="Probst A.J."/>
            <person name="Thomas B.C."/>
            <person name="Singh A."/>
            <person name="Wilkins M.J."/>
            <person name="Karaoz U."/>
            <person name="Brodie E.L."/>
            <person name="Williams K.H."/>
            <person name="Hubbard S.S."/>
            <person name="Banfield J.F."/>
        </authorList>
    </citation>
    <scope>NUCLEOTIDE SEQUENCE [LARGE SCALE GENOMIC DNA]</scope>
</reference>
<dbReference type="PANTHER" id="PTHR32432:SF3">
    <property type="entry name" value="ETHANOLAMINE UTILIZATION PROTEIN EUTJ"/>
    <property type="match status" value="1"/>
</dbReference>
<dbReference type="Gene3D" id="3.30.1490.300">
    <property type="match status" value="1"/>
</dbReference>
<evidence type="ECO:0000313" key="1">
    <source>
        <dbReference type="EMBL" id="OGZ06035.1"/>
    </source>
</evidence>
<dbReference type="InterPro" id="IPR043129">
    <property type="entry name" value="ATPase_NBD"/>
</dbReference>
<organism evidence="1 2">
    <name type="scientific">Candidatus Lloydbacteria bacterium RIFCSPHIGHO2_01_FULL_49_22</name>
    <dbReference type="NCBI Taxonomy" id="1798658"/>
    <lineage>
        <taxon>Bacteria</taxon>
        <taxon>Candidatus Lloydiibacteriota</taxon>
    </lineage>
</organism>
<dbReference type="PIRSF" id="PIRSF019169">
    <property type="entry name" value="PilM"/>
    <property type="match status" value="1"/>
</dbReference>
<dbReference type="EMBL" id="MHLI01000005">
    <property type="protein sequence ID" value="OGZ06035.1"/>
    <property type="molecule type" value="Genomic_DNA"/>
</dbReference>
<accession>A0A1G2CXE4</accession>
<dbReference type="CDD" id="cd24049">
    <property type="entry name" value="ASKHA_NBD_PilM"/>
    <property type="match status" value="1"/>
</dbReference>
<dbReference type="Gene3D" id="3.30.420.40">
    <property type="match status" value="2"/>
</dbReference>
<dbReference type="InterPro" id="IPR005883">
    <property type="entry name" value="PilM"/>
</dbReference>
<dbReference type="Proteomes" id="UP000177122">
    <property type="component" value="Unassembled WGS sequence"/>
</dbReference>
<evidence type="ECO:0008006" key="3">
    <source>
        <dbReference type="Google" id="ProtNLM"/>
    </source>
</evidence>